<dbReference type="Ensembl" id="ENSCSAVT00000003862.1">
    <property type="protein sequence ID" value="ENSCSAVP00000003805.1"/>
    <property type="gene ID" value="ENSCSAVG00000002253.1"/>
</dbReference>
<dbReference type="GO" id="GO:0008285">
    <property type="term" value="P:negative regulation of cell population proliferation"/>
    <property type="evidence" value="ECO:0007669"/>
    <property type="project" value="TreeGrafter"/>
</dbReference>
<dbReference type="PANTHER" id="PTHR15154:SF2">
    <property type="entry name" value="HAMARTIN"/>
    <property type="match status" value="1"/>
</dbReference>
<dbReference type="STRING" id="51511.ENSCSAVP00000003805"/>
<accession>H2YEQ7</accession>
<dbReference type="InterPro" id="IPR007483">
    <property type="entry name" value="Hamartin"/>
</dbReference>
<dbReference type="GeneTree" id="ENSGT00390000014148"/>
<dbReference type="AlphaFoldDB" id="H2YEQ7"/>
<dbReference type="GO" id="GO:0033596">
    <property type="term" value="C:TSC1-TSC2 complex"/>
    <property type="evidence" value="ECO:0007669"/>
    <property type="project" value="TreeGrafter"/>
</dbReference>
<organism evidence="1 2">
    <name type="scientific">Ciona savignyi</name>
    <name type="common">Pacific transparent sea squirt</name>
    <dbReference type="NCBI Taxonomy" id="51511"/>
    <lineage>
        <taxon>Eukaryota</taxon>
        <taxon>Metazoa</taxon>
        <taxon>Chordata</taxon>
        <taxon>Tunicata</taxon>
        <taxon>Ascidiacea</taxon>
        <taxon>Phlebobranchia</taxon>
        <taxon>Cionidae</taxon>
        <taxon>Ciona</taxon>
    </lineage>
</organism>
<dbReference type="Pfam" id="PF04388">
    <property type="entry name" value="Hamartin"/>
    <property type="match status" value="1"/>
</dbReference>
<dbReference type="SUPFAM" id="SSF48371">
    <property type="entry name" value="ARM repeat"/>
    <property type="match status" value="1"/>
</dbReference>
<dbReference type="InterPro" id="IPR016024">
    <property type="entry name" value="ARM-type_fold"/>
</dbReference>
<sequence>MATSSIGHMDMAEIYHLLDSTDLSVLEETTALVRDNLGSVQEPWLLHGLVDYFMQSGNIIARNLLCMVRQHQHKILMNKVDDYLQKVNTRFKALCLFGHIVRNEPIWTHLIISTRPFQTVLKCLQVDTDLPTITSALYIMATLLPKVASQVCNYLPTLFSIYVRLVSWHTIKPAGANEANLIHLHTSVYALFLCLYGMFPCSFTRFLQQHFQPHNTTSNKGTSEKERARIFENSVQPMLDQVRLHPRLITDTHDIEV</sequence>
<dbReference type="Proteomes" id="UP000007875">
    <property type="component" value="Unassembled WGS sequence"/>
</dbReference>
<protein>
    <recommendedName>
        <fullName evidence="3">Hamartin</fullName>
    </recommendedName>
</protein>
<dbReference type="InParanoid" id="H2YEQ7"/>
<dbReference type="GO" id="GO:0051726">
    <property type="term" value="P:regulation of cell cycle"/>
    <property type="evidence" value="ECO:0007669"/>
    <property type="project" value="TreeGrafter"/>
</dbReference>
<evidence type="ECO:0008006" key="3">
    <source>
        <dbReference type="Google" id="ProtNLM"/>
    </source>
</evidence>
<evidence type="ECO:0000313" key="2">
    <source>
        <dbReference type="Proteomes" id="UP000007875"/>
    </source>
</evidence>
<keyword evidence="2" id="KW-1185">Reference proteome</keyword>
<reference evidence="1" key="3">
    <citation type="submission" date="2025-09" db="UniProtKB">
        <authorList>
            <consortium name="Ensembl"/>
        </authorList>
    </citation>
    <scope>IDENTIFICATION</scope>
</reference>
<proteinExistence type="predicted"/>
<dbReference type="GO" id="GO:0032007">
    <property type="term" value="P:negative regulation of TOR signaling"/>
    <property type="evidence" value="ECO:0007669"/>
    <property type="project" value="TreeGrafter"/>
</dbReference>
<dbReference type="PANTHER" id="PTHR15154">
    <property type="entry name" value="HAMARTIN"/>
    <property type="match status" value="1"/>
</dbReference>
<reference evidence="1" key="2">
    <citation type="submission" date="2025-08" db="UniProtKB">
        <authorList>
            <consortium name="Ensembl"/>
        </authorList>
    </citation>
    <scope>IDENTIFICATION</scope>
</reference>
<dbReference type="HOGENOM" id="CLU_047836_0_0_1"/>
<reference evidence="2" key="1">
    <citation type="submission" date="2003-08" db="EMBL/GenBank/DDBJ databases">
        <authorList>
            <person name="Birren B."/>
            <person name="Nusbaum C."/>
            <person name="Abebe A."/>
            <person name="Abouelleil A."/>
            <person name="Adekoya E."/>
            <person name="Ait-zahra M."/>
            <person name="Allen N."/>
            <person name="Allen T."/>
            <person name="An P."/>
            <person name="Anderson M."/>
            <person name="Anderson S."/>
            <person name="Arachchi H."/>
            <person name="Armbruster J."/>
            <person name="Bachantsang P."/>
            <person name="Baldwin J."/>
            <person name="Barry A."/>
            <person name="Bayul T."/>
            <person name="Blitshsteyn B."/>
            <person name="Bloom T."/>
            <person name="Blye J."/>
            <person name="Boguslavskiy L."/>
            <person name="Borowsky M."/>
            <person name="Boukhgalter B."/>
            <person name="Brunache A."/>
            <person name="Butler J."/>
            <person name="Calixte N."/>
            <person name="Calvo S."/>
            <person name="Camarata J."/>
            <person name="Campo K."/>
            <person name="Chang J."/>
            <person name="Cheshatsang Y."/>
            <person name="Citroen M."/>
            <person name="Collymore A."/>
            <person name="Considine T."/>
            <person name="Cook A."/>
            <person name="Cooke P."/>
            <person name="Corum B."/>
            <person name="Cuomo C."/>
            <person name="David R."/>
            <person name="Dawoe T."/>
            <person name="Degray S."/>
            <person name="Dodge S."/>
            <person name="Dooley K."/>
            <person name="Dorje P."/>
            <person name="Dorjee K."/>
            <person name="Dorris L."/>
            <person name="Duffey N."/>
            <person name="Dupes A."/>
            <person name="Elkins T."/>
            <person name="Engels R."/>
            <person name="Erickson J."/>
            <person name="Farina A."/>
            <person name="Faro S."/>
            <person name="Ferreira P."/>
            <person name="Fischer H."/>
            <person name="Fitzgerald M."/>
            <person name="Foley K."/>
            <person name="Gage D."/>
            <person name="Galagan J."/>
            <person name="Gearin G."/>
            <person name="Gnerre S."/>
            <person name="Gnirke A."/>
            <person name="Goyette A."/>
            <person name="Graham J."/>
            <person name="Grandbois E."/>
            <person name="Gyaltsen K."/>
            <person name="Hafez N."/>
            <person name="Hagopian D."/>
            <person name="Hagos B."/>
            <person name="Hall J."/>
            <person name="Hatcher B."/>
            <person name="Heller A."/>
            <person name="Higgins H."/>
            <person name="Honan T."/>
            <person name="Horn A."/>
            <person name="Houde N."/>
            <person name="Hughes L."/>
            <person name="Hulme W."/>
            <person name="Husby E."/>
            <person name="Iliev I."/>
            <person name="Jaffe D."/>
            <person name="Jones C."/>
            <person name="Kamal M."/>
            <person name="Kamat A."/>
            <person name="Kamvysselis M."/>
            <person name="Karlsson E."/>
            <person name="Kells C."/>
            <person name="Kieu A."/>
            <person name="Kisner P."/>
            <person name="Kodira C."/>
            <person name="Kulbokas E."/>
            <person name="Labutti K."/>
            <person name="Lama D."/>
            <person name="Landers T."/>
            <person name="Leger J."/>
            <person name="Levine S."/>
            <person name="Lewis D."/>
            <person name="Lewis T."/>
            <person name="Lindblad-toh K."/>
            <person name="Liu X."/>
            <person name="Lokyitsang T."/>
            <person name="Lokyitsang Y."/>
            <person name="Lucien O."/>
            <person name="Lui A."/>
            <person name="Ma L.J."/>
            <person name="Mabbitt R."/>
            <person name="Macdonald J."/>
            <person name="Maclean C."/>
            <person name="Major J."/>
            <person name="Manning J."/>
            <person name="Marabella R."/>
            <person name="Maru K."/>
            <person name="Matthews C."/>
            <person name="Mauceli E."/>
            <person name="Mccarthy M."/>
            <person name="Mcdonough S."/>
            <person name="Mcghee T."/>
            <person name="Meldrim J."/>
            <person name="Meneus L."/>
            <person name="Mesirov J."/>
            <person name="Mihalev A."/>
            <person name="Mihova T."/>
            <person name="Mikkelsen T."/>
            <person name="Mlenga V."/>
            <person name="Moru K."/>
            <person name="Mozes J."/>
            <person name="Mulrain L."/>
            <person name="Munson G."/>
            <person name="Naylor J."/>
            <person name="Newes C."/>
            <person name="Nguyen C."/>
            <person name="Nguyen N."/>
            <person name="Nguyen T."/>
            <person name="Nicol R."/>
            <person name="Nielsen C."/>
            <person name="Nizzari M."/>
            <person name="Norbu C."/>
            <person name="Norbu N."/>
            <person name="O'donnell P."/>
            <person name="Okoawo O."/>
            <person name="O'leary S."/>
            <person name="Omotosho B."/>
            <person name="O'neill K."/>
            <person name="Osman S."/>
            <person name="Parker S."/>
            <person name="Perrin D."/>
            <person name="Phunkhang P."/>
            <person name="Piqani B."/>
            <person name="Purcell S."/>
            <person name="Rachupka T."/>
            <person name="Ramasamy U."/>
            <person name="Rameau R."/>
            <person name="Ray V."/>
            <person name="Raymond C."/>
            <person name="Retta R."/>
            <person name="Richardson S."/>
            <person name="Rise C."/>
            <person name="Rodriguez J."/>
            <person name="Rogers J."/>
            <person name="Rogov P."/>
            <person name="Rutman M."/>
            <person name="Schupbach R."/>
            <person name="Seaman C."/>
            <person name="Settipalli S."/>
            <person name="Sharpe T."/>
            <person name="Sheridan J."/>
            <person name="Sherpa N."/>
            <person name="Shi J."/>
            <person name="Smirnov S."/>
            <person name="Smith C."/>
            <person name="Sougnez C."/>
            <person name="Spencer B."/>
            <person name="Stalker J."/>
            <person name="Stange-thomann N."/>
            <person name="Stavropoulos S."/>
            <person name="Stetson K."/>
            <person name="Stone C."/>
            <person name="Stone S."/>
            <person name="Stubbs M."/>
            <person name="Talamas J."/>
            <person name="Tchuinga P."/>
            <person name="Tenzing P."/>
            <person name="Tesfaye S."/>
            <person name="Theodore J."/>
            <person name="Thoulutsang Y."/>
            <person name="Topham K."/>
            <person name="Towey S."/>
            <person name="Tsamla T."/>
            <person name="Tsomo N."/>
            <person name="Vallee D."/>
            <person name="Vassiliev H."/>
            <person name="Venkataraman V."/>
            <person name="Vinson J."/>
            <person name="Vo A."/>
            <person name="Wade C."/>
            <person name="Wang S."/>
            <person name="Wangchuk T."/>
            <person name="Wangdi T."/>
            <person name="Whittaker C."/>
            <person name="Wilkinson J."/>
            <person name="Wu Y."/>
            <person name="Wyman D."/>
            <person name="Yadav S."/>
            <person name="Yang S."/>
            <person name="Yang X."/>
            <person name="Yeager S."/>
            <person name="Yee E."/>
            <person name="Young G."/>
            <person name="Zainoun J."/>
            <person name="Zembeck L."/>
            <person name="Zimmer A."/>
            <person name="Zody M."/>
            <person name="Lander E."/>
        </authorList>
    </citation>
    <scope>NUCLEOTIDE SEQUENCE [LARGE SCALE GENOMIC DNA]</scope>
</reference>
<evidence type="ECO:0000313" key="1">
    <source>
        <dbReference type="Ensembl" id="ENSCSAVP00000003805.1"/>
    </source>
</evidence>
<name>H2YEQ7_CIOSA</name>
<dbReference type="eggNOG" id="ENOG502QQPT">
    <property type="taxonomic scope" value="Eukaryota"/>
</dbReference>
<dbReference type="OMA" id="ITDTHDI"/>